<dbReference type="InterPro" id="IPR001451">
    <property type="entry name" value="Hexapep"/>
</dbReference>
<proteinExistence type="inferred from homology"/>
<reference evidence="3" key="1">
    <citation type="submission" date="2022-10" db="EMBL/GenBank/DDBJ databases">
        <title>Description of microaerobic benzene degrading bacteria.</title>
        <authorList>
            <person name="Bedics A."/>
            <person name="Tancsics A."/>
            <person name="Banerjee S."/>
        </authorList>
    </citation>
    <scope>NUCLEOTIDE SEQUENCE</scope>
    <source>
        <strain evidence="3">D2M1</strain>
    </source>
</reference>
<dbReference type="NCBIfam" id="TIGR03570">
    <property type="entry name" value="NeuD_NnaD"/>
    <property type="match status" value="1"/>
</dbReference>
<dbReference type="Pfam" id="PF00132">
    <property type="entry name" value="Hexapep"/>
    <property type="match status" value="1"/>
</dbReference>
<organism evidence="3 4">
    <name type="scientific">Acidovorax benzenivorans</name>
    <dbReference type="NCBI Taxonomy" id="2987520"/>
    <lineage>
        <taxon>Bacteria</taxon>
        <taxon>Pseudomonadati</taxon>
        <taxon>Pseudomonadota</taxon>
        <taxon>Betaproteobacteria</taxon>
        <taxon>Burkholderiales</taxon>
        <taxon>Comamonadaceae</taxon>
        <taxon>Acidovorax</taxon>
    </lineage>
</organism>
<gene>
    <name evidence="3" type="ORF">OIN59_06955</name>
</gene>
<feature type="domain" description="PglD N-terminal" evidence="2">
    <location>
        <begin position="11"/>
        <end position="82"/>
    </location>
</feature>
<evidence type="ECO:0000259" key="2">
    <source>
        <dbReference type="Pfam" id="PF17836"/>
    </source>
</evidence>
<dbReference type="SUPFAM" id="SSF51161">
    <property type="entry name" value="Trimeric LpxA-like enzymes"/>
    <property type="match status" value="1"/>
</dbReference>
<evidence type="ECO:0000256" key="1">
    <source>
        <dbReference type="ARBA" id="ARBA00007274"/>
    </source>
</evidence>
<dbReference type="Pfam" id="PF17836">
    <property type="entry name" value="PglD_N"/>
    <property type="match status" value="1"/>
</dbReference>
<comment type="caution">
    <text evidence="3">The sequence shown here is derived from an EMBL/GenBank/DDBJ whole genome shotgun (WGS) entry which is preliminary data.</text>
</comment>
<evidence type="ECO:0000313" key="3">
    <source>
        <dbReference type="EMBL" id="MDD2177169.1"/>
    </source>
</evidence>
<dbReference type="InterPro" id="IPR041561">
    <property type="entry name" value="PglD_N"/>
</dbReference>
<dbReference type="PANTHER" id="PTHR43300:SF7">
    <property type="entry name" value="UDP-N-ACETYLBACILLOSAMINE N-ACETYLTRANSFERASE"/>
    <property type="match status" value="1"/>
</dbReference>
<accession>A0ABT5RU03</accession>
<sequence length="210" mass="21488">MPIEASQRLSLLIFGAGGHARVVADALQQAHADWLLVASDRNDQLCRGELLPGIPLEAVNSLEPWSGALHVAIGDNRAREKESMQLGLHQLVSVVHPRASVSPHSTVAEGCFVAAQAVIAPGVVLGRSVIVNHAAVVDHDCTVGAFTHIAPGAVLGGGAYIGSRVLIGSGATVLPGRVICDGAVIGSGAVVCHDIQQASTYIGVPARSVS</sequence>
<dbReference type="InterPro" id="IPR011004">
    <property type="entry name" value="Trimer_LpxA-like_sf"/>
</dbReference>
<dbReference type="CDD" id="cd03360">
    <property type="entry name" value="LbH_AT_putative"/>
    <property type="match status" value="1"/>
</dbReference>
<evidence type="ECO:0000313" key="4">
    <source>
        <dbReference type="Proteomes" id="UP001148932"/>
    </source>
</evidence>
<comment type="similarity">
    <text evidence="1">Belongs to the transferase hexapeptide repeat family.</text>
</comment>
<dbReference type="RefSeq" id="WP_274108566.1">
    <property type="nucleotide sequence ID" value="NZ_JAPCKI010000003.1"/>
</dbReference>
<dbReference type="InterPro" id="IPR020019">
    <property type="entry name" value="AcTrfase_PglD-like"/>
</dbReference>
<dbReference type="Gene3D" id="2.160.10.10">
    <property type="entry name" value="Hexapeptide repeat proteins"/>
    <property type="match status" value="1"/>
</dbReference>
<dbReference type="Gene3D" id="3.40.50.20">
    <property type="match status" value="1"/>
</dbReference>
<keyword evidence="4" id="KW-1185">Reference proteome</keyword>
<dbReference type="InterPro" id="IPR050179">
    <property type="entry name" value="Trans_hexapeptide_repeat"/>
</dbReference>
<name>A0ABT5RU03_9BURK</name>
<dbReference type="PANTHER" id="PTHR43300">
    <property type="entry name" value="ACETYLTRANSFERASE"/>
    <property type="match status" value="1"/>
</dbReference>
<dbReference type="Proteomes" id="UP001148932">
    <property type="component" value="Unassembled WGS sequence"/>
</dbReference>
<protein>
    <submittedName>
        <fullName evidence="3">Acetyltransferase</fullName>
    </submittedName>
</protein>
<dbReference type="EMBL" id="JAPCKI010000003">
    <property type="protein sequence ID" value="MDD2177169.1"/>
    <property type="molecule type" value="Genomic_DNA"/>
</dbReference>